<name>A0ABD0XN93_UMBPY</name>
<feature type="region of interest" description="Disordered" evidence="1">
    <location>
        <begin position="300"/>
        <end position="340"/>
    </location>
</feature>
<protein>
    <submittedName>
        <fullName evidence="2">Uncharacterized protein</fullName>
    </submittedName>
</protein>
<keyword evidence="3" id="KW-1185">Reference proteome</keyword>
<feature type="region of interest" description="Disordered" evidence="1">
    <location>
        <begin position="375"/>
        <end position="404"/>
    </location>
</feature>
<feature type="compositionally biased region" description="Basic and acidic residues" evidence="1">
    <location>
        <begin position="315"/>
        <end position="326"/>
    </location>
</feature>
<dbReference type="InterPro" id="IPR027886">
    <property type="entry name" value="SPMIP4"/>
</dbReference>
<dbReference type="AlphaFoldDB" id="A0ABD0XN93"/>
<evidence type="ECO:0000313" key="3">
    <source>
        <dbReference type="Proteomes" id="UP001557470"/>
    </source>
</evidence>
<dbReference type="PANTHER" id="PTHR31393:SF2">
    <property type="entry name" value="CHROMOSOME 7 OPEN READING FRAME 31"/>
    <property type="match status" value="1"/>
</dbReference>
<comment type="caution">
    <text evidence="2">The sequence shown here is derived from an EMBL/GenBank/DDBJ whole genome shotgun (WGS) entry which is preliminary data.</text>
</comment>
<accession>A0ABD0XN93</accession>
<reference evidence="2 3" key="1">
    <citation type="submission" date="2024-06" db="EMBL/GenBank/DDBJ databases">
        <authorList>
            <person name="Pan Q."/>
            <person name="Wen M."/>
            <person name="Jouanno E."/>
            <person name="Zahm M."/>
            <person name="Klopp C."/>
            <person name="Cabau C."/>
            <person name="Louis A."/>
            <person name="Berthelot C."/>
            <person name="Parey E."/>
            <person name="Roest Crollius H."/>
            <person name="Montfort J."/>
            <person name="Robinson-Rechavi M."/>
            <person name="Bouchez O."/>
            <person name="Lampietro C."/>
            <person name="Lopez Roques C."/>
            <person name="Donnadieu C."/>
            <person name="Postlethwait J."/>
            <person name="Bobe J."/>
            <person name="Verreycken H."/>
            <person name="Guiguen Y."/>
        </authorList>
    </citation>
    <scope>NUCLEOTIDE SEQUENCE [LARGE SCALE GENOMIC DNA]</scope>
    <source>
        <strain evidence="2">Up_M1</strain>
        <tissue evidence="2">Testis</tissue>
    </source>
</reference>
<organism evidence="2 3">
    <name type="scientific">Umbra pygmaea</name>
    <name type="common">Eastern mudminnow</name>
    <dbReference type="NCBI Taxonomy" id="75934"/>
    <lineage>
        <taxon>Eukaryota</taxon>
        <taxon>Metazoa</taxon>
        <taxon>Chordata</taxon>
        <taxon>Craniata</taxon>
        <taxon>Vertebrata</taxon>
        <taxon>Euteleostomi</taxon>
        <taxon>Actinopterygii</taxon>
        <taxon>Neopterygii</taxon>
        <taxon>Teleostei</taxon>
        <taxon>Protacanthopterygii</taxon>
        <taxon>Esociformes</taxon>
        <taxon>Umbridae</taxon>
        <taxon>Umbra</taxon>
    </lineage>
</organism>
<dbReference type="Proteomes" id="UP001557470">
    <property type="component" value="Unassembled WGS sequence"/>
</dbReference>
<dbReference type="PANTHER" id="PTHR31393">
    <property type="entry name" value="C5ORF31"/>
    <property type="match status" value="1"/>
</dbReference>
<sequence>MASSQKGRHTPANFKDHHHFSYGGAITPENVIIQQFYDLTPTKKSNVRLNDQLIPKPADINIAETTIKVPIPKEHPYQAHISRFALFPTFRSPDDPNTGVRAASQPQLNPLVPASAPQVTMLRKTKGSPYRHEALEAPMATRKKAITWPGQHGFLDHPKPVKGAAQRQMFYPTPQKTVFPNPSLRDWEVTLSERTANMLRNIEMSQWVTSYQLQFTGTGPSNALKQDDFHKKTTDVITGDITPYTAKLRERSYPILVSPKPRDGRKARIHQGRRTLESTYTPPPVNPPAESLIQALTSSQDSYGPVGNLSGHPGPQEKDFTKDYHRNSSNNHIEPSLGGPRIVDMSGLGPESSLAAEHVTKEKIQRELGYLDIPSTQGNRYRASGAGRELAPDTKKTTRTSEHETDWCLAPNAQDIPSSRNLALSSEVTDNQMIVTLHLESQERASRDVPHSISHPCLQPLLPVMPPTHPGQQGIGGGGCNPPGRRQSSLMELQDSFSKSEVHQRFHSSIQGGTVNLQENVHAGRKHRFYGFHSYYFHN</sequence>
<gene>
    <name evidence="2" type="ORF">UPYG_G00157090</name>
</gene>
<dbReference type="EMBL" id="JAGEUA010000004">
    <property type="protein sequence ID" value="KAL0985454.1"/>
    <property type="molecule type" value="Genomic_DNA"/>
</dbReference>
<feature type="compositionally biased region" description="Basic and acidic residues" evidence="1">
    <location>
        <begin position="390"/>
        <end position="404"/>
    </location>
</feature>
<dbReference type="Pfam" id="PF15093">
    <property type="entry name" value="SPMIP4-like"/>
    <property type="match status" value="1"/>
</dbReference>
<evidence type="ECO:0000256" key="1">
    <source>
        <dbReference type="SAM" id="MobiDB-lite"/>
    </source>
</evidence>
<proteinExistence type="predicted"/>
<evidence type="ECO:0000313" key="2">
    <source>
        <dbReference type="EMBL" id="KAL0985454.1"/>
    </source>
</evidence>